<dbReference type="OrthoDB" id="5382468at2759"/>
<feature type="region of interest" description="Disordered" evidence="3">
    <location>
        <begin position="158"/>
        <end position="253"/>
    </location>
</feature>
<evidence type="ECO:0000313" key="6">
    <source>
        <dbReference type="Proteomes" id="UP000521943"/>
    </source>
</evidence>
<dbReference type="PANTHER" id="PTHR19965">
    <property type="entry name" value="RNA AND EXPORT FACTOR BINDING PROTEIN"/>
    <property type="match status" value="1"/>
</dbReference>
<proteinExistence type="predicted"/>
<dbReference type="InterPro" id="IPR000504">
    <property type="entry name" value="RRM_dom"/>
</dbReference>
<keyword evidence="6" id="KW-1185">Reference proteome</keyword>
<dbReference type="SUPFAM" id="SSF54928">
    <property type="entry name" value="RNA-binding domain, RBD"/>
    <property type="match status" value="1"/>
</dbReference>
<dbReference type="AlphaFoldDB" id="A0A8H6HUE3"/>
<organism evidence="5 6">
    <name type="scientific">Ephemerocybe angulata</name>
    <dbReference type="NCBI Taxonomy" id="980116"/>
    <lineage>
        <taxon>Eukaryota</taxon>
        <taxon>Fungi</taxon>
        <taxon>Dikarya</taxon>
        <taxon>Basidiomycota</taxon>
        <taxon>Agaricomycotina</taxon>
        <taxon>Agaricomycetes</taxon>
        <taxon>Agaricomycetidae</taxon>
        <taxon>Agaricales</taxon>
        <taxon>Agaricineae</taxon>
        <taxon>Psathyrellaceae</taxon>
        <taxon>Ephemerocybe</taxon>
    </lineage>
</organism>
<keyword evidence="1 2" id="KW-0694">RNA-binding</keyword>
<evidence type="ECO:0000256" key="1">
    <source>
        <dbReference type="ARBA" id="ARBA00022884"/>
    </source>
</evidence>
<dbReference type="GO" id="GO:0003729">
    <property type="term" value="F:mRNA binding"/>
    <property type="evidence" value="ECO:0007669"/>
    <property type="project" value="TreeGrafter"/>
</dbReference>
<sequence length="253" mass="26644">MSSIRPGARKPYSRPAGDMATGQWQHDRFPGATARKAAPIAAERPGEGPGTRLEVSNLHYEVTPKDLTVIFGQIGTLVREPLVRYDGSGRSLGSAIVTFETNAEATRAKNQFDGILAKGQPMSIKIASRPPIAPRRIASAPPSTLSLLNRIEKPPLLARVARDDTDASRTPTGPRGAGGRGVGPIRSRGQHQPSARGGPKNKGGRGGRESKKPKTAEDLDKEIDAFMGDSEPTAGSEPSTGTPANGAQDVEMA</sequence>
<dbReference type="InterPro" id="IPR051229">
    <property type="entry name" value="ALYREF_mRNA_export"/>
</dbReference>
<dbReference type="CDD" id="cd12418">
    <property type="entry name" value="RRM_Aly_REF_like"/>
    <property type="match status" value="1"/>
</dbReference>
<evidence type="ECO:0000259" key="4">
    <source>
        <dbReference type="PROSITE" id="PS50102"/>
    </source>
</evidence>
<dbReference type="InterPro" id="IPR035979">
    <property type="entry name" value="RBD_domain_sf"/>
</dbReference>
<evidence type="ECO:0000313" key="5">
    <source>
        <dbReference type="EMBL" id="KAF6753011.1"/>
    </source>
</evidence>
<dbReference type="PROSITE" id="PS50102">
    <property type="entry name" value="RRM"/>
    <property type="match status" value="1"/>
</dbReference>
<dbReference type="InterPro" id="IPR012677">
    <property type="entry name" value="Nucleotide-bd_a/b_plait_sf"/>
</dbReference>
<dbReference type="GO" id="GO:0006406">
    <property type="term" value="P:mRNA export from nucleus"/>
    <property type="evidence" value="ECO:0007669"/>
    <property type="project" value="TreeGrafter"/>
</dbReference>
<dbReference type="Pfam" id="PF00076">
    <property type="entry name" value="RRM_1"/>
    <property type="match status" value="1"/>
</dbReference>
<dbReference type="EMBL" id="JACGCI010000041">
    <property type="protein sequence ID" value="KAF6753011.1"/>
    <property type="molecule type" value="Genomic_DNA"/>
</dbReference>
<dbReference type="Gene3D" id="3.30.70.330">
    <property type="match status" value="1"/>
</dbReference>
<evidence type="ECO:0000256" key="3">
    <source>
        <dbReference type="SAM" id="MobiDB-lite"/>
    </source>
</evidence>
<feature type="compositionally biased region" description="Polar residues" evidence="3">
    <location>
        <begin position="236"/>
        <end position="245"/>
    </location>
</feature>
<evidence type="ECO:0000256" key="2">
    <source>
        <dbReference type="PROSITE-ProRule" id="PRU00176"/>
    </source>
</evidence>
<feature type="region of interest" description="Disordered" evidence="3">
    <location>
        <begin position="1"/>
        <end position="51"/>
    </location>
</feature>
<dbReference type="GO" id="GO:0005634">
    <property type="term" value="C:nucleus"/>
    <property type="evidence" value="ECO:0007669"/>
    <property type="project" value="TreeGrafter"/>
</dbReference>
<protein>
    <recommendedName>
        <fullName evidence="4">RRM domain-containing protein</fullName>
    </recommendedName>
</protein>
<dbReference type="SMART" id="SM00360">
    <property type="entry name" value="RRM"/>
    <property type="match status" value="1"/>
</dbReference>
<dbReference type="SMART" id="SM01218">
    <property type="entry name" value="FoP_duplication"/>
    <property type="match status" value="1"/>
</dbReference>
<comment type="caution">
    <text evidence="5">The sequence shown here is derived from an EMBL/GenBank/DDBJ whole genome shotgun (WGS) entry which is preliminary data.</text>
</comment>
<dbReference type="PANTHER" id="PTHR19965:SF82">
    <property type="entry name" value="THO COMPLEX SUBUNIT 4"/>
    <property type="match status" value="1"/>
</dbReference>
<gene>
    <name evidence="5" type="ORF">DFP72DRAFT_434508</name>
</gene>
<reference evidence="5 6" key="1">
    <citation type="submission" date="2020-07" db="EMBL/GenBank/DDBJ databases">
        <title>Comparative genomics of pyrophilous fungi reveals a link between fire events and developmental genes.</title>
        <authorList>
            <consortium name="DOE Joint Genome Institute"/>
            <person name="Steindorff A.S."/>
            <person name="Carver A."/>
            <person name="Calhoun S."/>
            <person name="Stillman K."/>
            <person name="Liu H."/>
            <person name="Lipzen A."/>
            <person name="Pangilinan J."/>
            <person name="Labutti K."/>
            <person name="Bruns T.D."/>
            <person name="Grigoriev I.V."/>
        </authorList>
    </citation>
    <scope>NUCLEOTIDE SEQUENCE [LARGE SCALE GENOMIC DNA]</scope>
    <source>
        <strain evidence="5 6">CBS 144469</strain>
    </source>
</reference>
<dbReference type="Proteomes" id="UP000521943">
    <property type="component" value="Unassembled WGS sequence"/>
</dbReference>
<name>A0A8H6HUE3_9AGAR</name>
<feature type="compositionally biased region" description="Basic and acidic residues" evidence="3">
    <location>
        <begin position="206"/>
        <end position="224"/>
    </location>
</feature>
<accession>A0A8H6HUE3</accession>
<feature type="domain" description="RRM" evidence="4">
    <location>
        <begin position="51"/>
        <end position="129"/>
    </location>
</feature>
<dbReference type="InterPro" id="IPR025715">
    <property type="entry name" value="FoP_C"/>
</dbReference>
<dbReference type="Pfam" id="PF13865">
    <property type="entry name" value="FoP_duplication"/>
    <property type="match status" value="1"/>
</dbReference>